<protein>
    <recommendedName>
        <fullName evidence="3">SHOCT domain-containing protein</fullName>
    </recommendedName>
</protein>
<evidence type="ECO:0000256" key="1">
    <source>
        <dbReference type="SAM" id="Coils"/>
    </source>
</evidence>
<feature type="transmembrane region" description="Helical" evidence="2">
    <location>
        <begin position="77"/>
        <end position="96"/>
    </location>
</feature>
<dbReference type="AlphaFoldDB" id="A0A7X2G5A2"/>
<gene>
    <name evidence="4" type="ORF">GIX77_08915</name>
</gene>
<feature type="domain" description="SHOCT" evidence="3">
    <location>
        <begin position="150"/>
        <end position="177"/>
    </location>
</feature>
<dbReference type="Pfam" id="PF09851">
    <property type="entry name" value="SHOCT"/>
    <property type="match status" value="1"/>
</dbReference>
<feature type="transmembrane region" description="Helical" evidence="2">
    <location>
        <begin position="50"/>
        <end position="70"/>
    </location>
</feature>
<organism evidence="4 5">
    <name type="scientific">Limosilactobacillus reuteri</name>
    <name type="common">Lactobacillus reuteri</name>
    <dbReference type="NCBI Taxonomy" id="1598"/>
    <lineage>
        <taxon>Bacteria</taxon>
        <taxon>Bacillati</taxon>
        <taxon>Bacillota</taxon>
        <taxon>Bacilli</taxon>
        <taxon>Lactobacillales</taxon>
        <taxon>Lactobacillaceae</taxon>
        <taxon>Limosilactobacillus</taxon>
    </lineage>
</organism>
<comment type="caution">
    <text evidence="4">The sequence shown here is derived from an EMBL/GenBank/DDBJ whole genome shotgun (WGS) entry which is preliminary data.</text>
</comment>
<feature type="coiled-coil region" evidence="1">
    <location>
        <begin position="138"/>
        <end position="175"/>
    </location>
</feature>
<keyword evidence="1" id="KW-0175">Coiled coil</keyword>
<dbReference type="EMBL" id="WJMX01000016">
    <property type="protein sequence ID" value="MRH80880.1"/>
    <property type="molecule type" value="Genomic_DNA"/>
</dbReference>
<keyword evidence="2" id="KW-1133">Transmembrane helix</keyword>
<proteinExistence type="predicted"/>
<feature type="transmembrane region" description="Helical" evidence="2">
    <location>
        <begin position="102"/>
        <end position="121"/>
    </location>
</feature>
<keyword evidence="2" id="KW-0812">Transmembrane</keyword>
<sequence length="179" mass="20286">MQKTIILKRLITGIILLLVGLWVGYIGISFSSMGVTYDYPMAVSYGGDEIILASANLIIGITFISTCYMFPKKWLDYILVGLGVILYSICLTEFSQNEITSYVTWIFFIISVACLLIGIPWSKNGYKTMPYQTKNSVKKNTQKDSSDYMEQIAKLKKLLDDNAITQEEYDAKKKQLLNL</sequence>
<dbReference type="RefSeq" id="WP_153703457.1">
    <property type="nucleotide sequence ID" value="NZ_JAJGTO010000125.1"/>
</dbReference>
<reference evidence="4 5" key="1">
    <citation type="submission" date="2019-11" db="EMBL/GenBank/DDBJ databases">
        <title>Draft genome sequence of 12 host-associated Lactobacillus reuteri rodent strains.</title>
        <authorList>
            <person name="Zhang S."/>
            <person name="Ozcam M."/>
            <person name="Van Pijkeren J.P."/>
        </authorList>
    </citation>
    <scope>NUCLEOTIDE SEQUENCE [LARGE SCALE GENOMIC DNA]</scope>
    <source>
        <strain evidence="4 5">CR</strain>
    </source>
</reference>
<keyword evidence="2" id="KW-0472">Membrane</keyword>
<feature type="transmembrane region" description="Helical" evidence="2">
    <location>
        <begin position="12"/>
        <end position="30"/>
    </location>
</feature>
<evidence type="ECO:0000259" key="3">
    <source>
        <dbReference type="Pfam" id="PF09851"/>
    </source>
</evidence>
<accession>A0A7X2G5A2</accession>
<evidence type="ECO:0000256" key="2">
    <source>
        <dbReference type="SAM" id="Phobius"/>
    </source>
</evidence>
<dbReference type="InterPro" id="IPR018649">
    <property type="entry name" value="SHOCT"/>
</dbReference>
<name>A0A7X2G5A2_LIMRT</name>
<evidence type="ECO:0000313" key="4">
    <source>
        <dbReference type="EMBL" id="MRH80880.1"/>
    </source>
</evidence>
<dbReference type="Proteomes" id="UP000470878">
    <property type="component" value="Unassembled WGS sequence"/>
</dbReference>
<evidence type="ECO:0000313" key="5">
    <source>
        <dbReference type="Proteomes" id="UP000470878"/>
    </source>
</evidence>